<evidence type="ECO:0000256" key="3">
    <source>
        <dbReference type="ARBA" id="ARBA00022917"/>
    </source>
</evidence>
<dbReference type="GO" id="GO:0005739">
    <property type="term" value="C:mitochondrion"/>
    <property type="evidence" value="ECO:0007669"/>
    <property type="project" value="TreeGrafter"/>
</dbReference>
<dbReference type="Proteomes" id="UP000481858">
    <property type="component" value="Unassembled WGS sequence"/>
</dbReference>
<proteinExistence type="inferred from homology"/>
<accession>A0A7C8MW82</accession>
<keyword evidence="3" id="KW-0648">Protein biosynthesis</keyword>
<dbReference type="InParanoid" id="A0A7C8MW82"/>
<comment type="similarity">
    <text evidence="1">Belongs to the IF-3 family.</text>
</comment>
<dbReference type="PANTHER" id="PTHR10938:SF0">
    <property type="entry name" value="TRANSLATION INITIATION FACTOR IF-3, MITOCHONDRIAL"/>
    <property type="match status" value="1"/>
</dbReference>
<keyword evidence="5" id="KW-1185">Reference proteome</keyword>
<comment type="caution">
    <text evidence="4">The sequence shown here is derived from an EMBL/GenBank/DDBJ whole genome shotgun (WGS) entry which is preliminary data.</text>
</comment>
<dbReference type="EMBL" id="WUBL01000028">
    <property type="protein sequence ID" value="KAF2969993.1"/>
    <property type="molecule type" value="Genomic_DNA"/>
</dbReference>
<evidence type="ECO:0000313" key="4">
    <source>
        <dbReference type="EMBL" id="KAF2969993.1"/>
    </source>
</evidence>
<dbReference type="PANTHER" id="PTHR10938">
    <property type="entry name" value="TRANSLATION INITIATION FACTOR IF-3"/>
    <property type="match status" value="1"/>
</dbReference>
<reference evidence="4 5" key="1">
    <citation type="submission" date="2019-12" db="EMBL/GenBank/DDBJ databases">
        <title>Draft genome sequence of the ascomycete Xylaria multiplex DSM 110363.</title>
        <authorList>
            <person name="Buettner E."/>
            <person name="Kellner H."/>
        </authorList>
    </citation>
    <scope>NUCLEOTIDE SEQUENCE [LARGE SCALE GENOMIC DNA]</scope>
    <source>
        <strain evidence="4 5">DSM 110363</strain>
    </source>
</reference>
<name>A0A7C8MW82_9PEZI</name>
<evidence type="ECO:0000256" key="1">
    <source>
        <dbReference type="ARBA" id="ARBA00005439"/>
    </source>
</evidence>
<organism evidence="4 5">
    <name type="scientific">Xylaria multiplex</name>
    <dbReference type="NCBI Taxonomy" id="323545"/>
    <lineage>
        <taxon>Eukaryota</taxon>
        <taxon>Fungi</taxon>
        <taxon>Dikarya</taxon>
        <taxon>Ascomycota</taxon>
        <taxon>Pezizomycotina</taxon>
        <taxon>Sordariomycetes</taxon>
        <taxon>Xylariomycetidae</taxon>
        <taxon>Xylariales</taxon>
        <taxon>Xylariaceae</taxon>
        <taxon>Xylaria</taxon>
    </lineage>
</organism>
<dbReference type="OrthoDB" id="21573at2759"/>
<gene>
    <name evidence="4" type="ORF">GQX73_g3496</name>
</gene>
<keyword evidence="2" id="KW-0396">Initiation factor</keyword>
<sequence>MIGEHSNDKRWSRVTAYRVASVQATRYNLIGSRASTPPTLRLDRYLRTYLQIECTYPNRRLPQARHTYQQYTSPPHGKRNDTHFYKTIENENRNMKHTTCLFTPARALHRLLLLELAKSAGKTTVTSSTNLLFSSALRDLPTLKHAGTSGNTLASCRRGHRAFSTTPSLAAGSRMVRNQLRDKAIPFKWVRVADASGTLSAPQPIDRVLAGLAEGYSLVMVAPPPPPPPPTPGAPVVIQPSAAICRIIDAAAEKLAAETAAQEAKQTAQQTKTLELNWAIAPHDLAHKIKRLEEFLDRGLRVEVMLARKRGSRKATSEEGKELVEKIQQAANQVPGVTEYKKMDGFVGGVMKMFFEGPIDRRKVKKNKNGKAGGE</sequence>
<dbReference type="GO" id="GO:0003743">
    <property type="term" value="F:translation initiation factor activity"/>
    <property type="evidence" value="ECO:0007669"/>
    <property type="project" value="UniProtKB-KW"/>
</dbReference>
<evidence type="ECO:0000256" key="2">
    <source>
        <dbReference type="ARBA" id="ARBA00022540"/>
    </source>
</evidence>
<dbReference type="InterPro" id="IPR001288">
    <property type="entry name" value="Translation_initiation_fac_3"/>
</dbReference>
<dbReference type="GO" id="GO:0043022">
    <property type="term" value="F:ribosome binding"/>
    <property type="evidence" value="ECO:0007669"/>
    <property type="project" value="TreeGrafter"/>
</dbReference>
<dbReference type="InterPro" id="IPR036788">
    <property type="entry name" value="T_IF-3_C_sf"/>
</dbReference>
<dbReference type="Gene3D" id="3.30.110.10">
    <property type="entry name" value="Translation initiation factor 3 (IF-3), C-terminal domain"/>
    <property type="match status" value="1"/>
</dbReference>
<protein>
    <recommendedName>
        <fullName evidence="6">Translation initiation factor 3 C-terminal domain-containing protein</fullName>
    </recommendedName>
</protein>
<dbReference type="GO" id="GO:0070124">
    <property type="term" value="P:mitochondrial translational initiation"/>
    <property type="evidence" value="ECO:0007669"/>
    <property type="project" value="TreeGrafter"/>
</dbReference>
<evidence type="ECO:0000313" key="5">
    <source>
        <dbReference type="Proteomes" id="UP000481858"/>
    </source>
</evidence>
<dbReference type="SUPFAM" id="SSF55200">
    <property type="entry name" value="Translation initiation factor IF3, C-terminal domain"/>
    <property type="match status" value="1"/>
</dbReference>
<dbReference type="GO" id="GO:0032790">
    <property type="term" value="P:ribosome disassembly"/>
    <property type="evidence" value="ECO:0007669"/>
    <property type="project" value="TreeGrafter"/>
</dbReference>
<evidence type="ECO:0008006" key="6">
    <source>
        <dbReference type="Google" id="ProtNLM"/>
    </source>
</evidence>
<dbReference type="AlphaFoldDB" id="A0A7C8MW82"/>